<feature type="domain" description="Alginate export" evidence="2">
    <location>
        <begin position="61"/>
        <end position="436"/>
    </location>
</feature>
<reference evidence="3 4" key="1">
    <citation type="journal article" date="2017" name="ISME J.">
        <title>Energy and carbon metabolisms in a deep terrestrial subsurface fluid microbial community.</title>
        <authorList>
            <person name="Momper L."/>
            <person name="Jungbluth S.P."/>
            <person name="Lee M.D."/>
            <person name="Amend J.P."/>
        </authorList>
    </citation>
    <scope>NUCLEOTIDE SEQUENCE [LARGE SCALE GENOMIC DNA]</scope>
    <source>
        <strain evidence="3">SURF_5</strain>
    </source>
</reference>
<evidence type="ECO:0000259" key="2">
    <source>
        <dbReference type="Pfam" id="PF13372"/>
    </source>
</evidence>
<feature type="chain" id="PRO_5017277988" description="Alginate export domain-containing protein" evidence="1">
    <location>
        <begin position="30"/>
        <end position="448"/>
    </location>
</feature>
<evidence type="ECO:0000256" key="1">
    <source>
        <dbReference type="SAM" id="SignalP"/>
    </source>
</evidence>
<dbReference type="InterPro" id="IPR053728">
    <property type="entry name" value="Alginate_Permeability_Chnl"/>
</dbReference>
<keyword evidence="1" id="KW-0732">Signal</keyword>
<dbReference type="InterPro" id="IPR025388">
    <property type="entry name" value="Alginate_export_dom"/>
</dbReference>
<dbReference type="EMBL" id="QZKU01000120">
    <property type="protein sequence ID" value="RJP17129.1"/>
    <property type="molecule type" value="Genomic_DNA"/>
</dbReference>
<dbReference type="Proteomes" id="UP000265882">
    <property type="component" value="Unassembled WGS sequence"/>
</dbReference>
<accession>A0A3A4NBU9</accession>
<evidence type="ECO:0000313" key="4">
    <source>
        <dbReference type="Proteomes" id="UP000265882"/>
    </source>
</evidence>
<proteinExistence type="predicted"/>
<protein>
    <recommendedName>
        <fullName evidence="2">Alginate export domain-containing protein</fullName>
    </recommendedName>
</protein>
<organism evidence="3 4">
    <name type="scientific">Abyssobacteria bacterium (strain SURF_5)</name>
    <dbReference type="NCBI Taxonomy" id="2093360"/>
    <lineage>
        <taxon>Bacteria</taxon>
        <taxon>Pseudomonadati</taxon>
        <taxon>Candidatus Hydrogenedentota</taxon>
        <taxon>Candidatus Abyssobacteria</taxon>
    </lineage>
</organism>
<name>A0A3A4NBU9_ABYX5</name>
<comment type="caution">
    <text evidence="3">The sequence shown here is derived from an EMBL/GenBank/DDBJ whole genome shotgun (WGS) entry which is preliminary data.</text>
</comment>
<dbReference type="Gene3D" id="2.40.160.100">
    <property type="match status" value="1"/>
</dbReference>
<dbReference type="AlphaFoldDB" id="A0A3A4NBU9"/>
<gene>
    <name evidence="3" type="ORF">C4520_17565</name>
</gene>
<feature type="signal peptide" evidence="1">
    <location>
        <begin position="1"/>
        <end position="29"/>
    </location>
</feature>
<evidence type="ECO:0000313" key="3">
    <source>
        <dbReference type="EMBL" id="RJP17129.1"/>
    </source>
</evidence>
<dbReference type="Pfam" id="PF13372">
    <property type="entry name" value="Alginate_exp"/>
    <property type="match status" value="1"/>
</dbReference>
<sequence>MHTITIHTRYLKLPALLLLCFMFHAAALAAAYADQSDPKQNNERVFDLDAPPKPSIRLTDELRFGINALSEFMWEDNFDLDNREPDDKSVIQPSVEIAFRYVPIEKISAFVDFEVLHEIVEKETGDDEREREEKTKLQVKQVYVLFDEVIDGLDLKVGRQRFKDEREWLYDEELDGVRLFYGFWRLGLDLSASVKNDPDLLHGWEEDEITNYAAFFNYCPIDDNIISAFAFYRHDRSDEEERPIFYGVSLVGEAVKHLEYWAELASVDGKSGDDDIRGFGGDAGATYTFKLPLRPSITVGYAFGTGDDDPSDDVDENFRQTGLQDNDAAFAGITRFKYYGEAFDPELSNMGIATAGIGIKPNRSFSLDLVYHYYHQHELSDEIRDVEIEMDPSGLERELGHEIDLIVGYRTRKHFRASVAVGYFLPGDAFPDDADEALFGEVKLQVFF</sequence>